<comment type="PTM">
    <text evidence="5">Methylated by PrmC. Methylation increases the termination efficiency of RF2.</text>
</comment>
<evidence type="ECO:0000259" key="7">
    <source>
        <dbReference type="PROSITE" id="PS00745"/>
    </source>
</evidence>
<dbReference type="FunFam" id="3.30.160.20:FF:000004">
    <property type="entry name" value="Peptide chain release factor 1"/>
    <property type="match status" value="1"/>
</dbReference>
<dbReference type="HAMAP" id="MF_00094">
    <property type="entry name" value="Rel_fac_2"/>
    <property type="match status" value="1"/>
</dbReference>
<dbReference type="Pfam" id="PF00472">
    <property type="entry name" value="RF-1"/>
    <property type="match status" value="1"/>
</dbReference>
<feature type="modified residue" description="N5-methylglutamine" evidence="5">
    <location>
        <position position="237"/>
    </location>
</feature>
<comment type="caution">
    <text evidence="8">The sequence shown here is derived from an EMBL/GenBank/DDBJ whole genome shotgun (WGS) entry which is preliminary data.</text>
</comment>
<evidence type="ECO:0000313" key="9">
    <source>
        <dbReference type="Proteomes" id="UP000612893"/>
    </source>
</evidence>
<keyword evidence="5" id="KW-0963">Cytoplasm</keyword>
<dbReference type="SUPFAM" id="SSF75620">
    <property type="entry name" value="Release factor"/>
    <property type="match status" value="1"/>
</dbReference>
<dbReference type="RefSeq" id="WP_338200897.1">
    <property type="nucleotide sequence ID" value="NZ_JAEKNR010000095.1"/>
</dbReference>
<organism evidence="8 9">
    <name type="scientific">Candidatus Nephthysia bennettiae</name>
    <dbReference type="NCBI Taxonomy" id="3127016"/>
    <lineage>
        <taxon>Bacteria</taxon>
        <taxon>Bacillati</taxon>
        <taxon>Candidatus Dormiibacterota</taxon>
        <taxon>Candidatus Dormibacteria</taxon>
        <taxon>Candidatus Dormibacterales</taxon>
        <taxon>Candidatus Dormibacteraceae</taxon>
        <taxon>Candidatus Nephthysia</taxon>
    </lineage>
</organism>
<comment type="similarity">
    <text evidence="2 5">Belongs to the prokaryotic/mitochondrial release factor family.</text>
</comment>
<keyword evidence="3 5" id="KW-0488">Methylation</keyword>
<dbReference type="Pfam" id="PF03462">
    <property type="entry name" value="PCRF"/>
    <property type="match status" value="1"/>
</dbReference>
<dbReference type="GO" id="GO:0016149">
    <property type="term" value="F:translation release factor activity, codon specific"/>
    <property type="evidence" value="ECO:0007669"/>
    <property type="project" value="UniProtKB-UniRule"/>
</dbReference>
<sequence length="361" mass="40835">MFDLPSKSRRATELEGLLAAPDVWDDPSRASKLAREASEYRDETSLWDQLERRASDLVELGQLSQEDAELAEQLEPELQALERELHDRELALLFNDPYANHNAVLSISVGQGGIDAQDWVEILLRMYSRWAQPPAHEVSTLRPGAETELLDSSPGEEAGLKSATLAVRGRRAYGLLRSEHGVHRLVRISPFDQNHRRHTSFALVEVMPELEEEEEGVPVNRDDIRIDTFRSTGAGGQHVNKTDSAVRITHLPTGIVVSVQNERSQIKNREIAMRILRARLFQRQQEESARRREELRGDVMPAEFGSQIRNYVMQPYTLVKDVRTGVEVGNVQGVLDGEIEPFLEAWLRARLGEREIGARQG</sequence>
<dbReference type="Gene3D" id="3.30.160.20">
    <property type="match status" value="1"/>
</dbReference>
<dbReference type="NCBIfam" id="TIGR00020">
    <property type="entry name" value="prfB"/>
    <property type="match status" value="1"/>
</dbReference>
<evidence type="ECO:0000256" key="4">
    <source>
        <dbReference type="ARBA" id="ARBA00022917"/>
    </source>
</evidence>
<evidence type="ECO:0000313" key="8">
    <source>
        <dbReference type="EMBL" id="MBJ7598131.1"/>
    </source>
</evidence>
<dbReference type="Gene3D" id="3.30.70.1660">
    <property type="match status" value="1"/>
</dbReference>
<dbReference type="PANTHER" id="PTHR43116:SF3">
    <property type="entry name" value="CLASS I PEPTIDE CHAIN RELEASE FACTOR"/>
    <property type="match status" value="1"/>
</dbReference>
<keyword evidence="4 5" id="KW-0648">Protein biosynthesis</keyword>
<gene>
    <name evidence="5 8" type="primary">prfB</name>
    <name evidence="8" type="ORF">JF922_08605</name>
</gene>
<evidence type="ECO:0000256" key="1">
    <source>
        <dbReference type="ARBA" id="ARBA00002613"/>
    </source>
</evidence>
<dbReference type="Proteomes" id="UP000612893">
    <property type="component" value="Unassembled WGS sequence"/>
</dbReference>
<comment type="subcellular location">
    <subcellularLocation>
        <location evidence="5">Cytoplasm</location>
    </subcellularLocation>
</comment>
<dbReference type="InterPro" id="IPR000352">
    <property type="entry name" value="Pep_chain_release_fac_I"/>
</dbReference>
<protein>
    <recommendedName>
        <fullName evidence="5 6">Peptide chain release factor 2</fullName>
        <shortName evidence="5">RF-2</shortName>
    </recommendedName>
</protein>
<keyword evidence="9" id="KW-1185">Reference proteome</keyword>
<name>A0A934N714_9BACT</name>
<evidence type="ECO:0000256" key="2">
    <source>
        <dbReference type="ARBA" id="ARBA00010835"/>
    </source>
</evidence>
<dbReference type="GO" id="GO:0005737">
    <property type="term" value="C:cytoplasm"/>
    <property type="evidence" value="ECO:0007669"/>
    <property type="project" value="UniProtKB-SubCell"/>
</dbReference>
<dbReference type="EMBL" id="JAEKNR010000095">
    <property type="protein sequence ID" value="MBJ7598131.1"/>
    <property type="molecule type" value="Genomic_DNA"/>
</dbReference>
<dbReference type="AlphaFoldDB" id="A0A934N714"/>
<dbReference type="PROSITE" id="PS00745">
    <property type="entry name" value="RF_PROK_I"/>
    <property type="match status" value="1"/>
</dbReference>
<dbReference type="InterPro" id="IPR004374">
    <property type="entry name" value="PrfB"/>
</dbReference>
<dbReference type="Gene3D" id="1.20.58.410">
    <property type="entry name" value="Release factor"/>
    <property type="match status" value="1"/>
</dbReference>
<feature type="domain" description="Prokaryotic-type class I peptide chain release factors" evidence="7">
    <location>
        <begin position="230"/>
        <end position="246"/>
    </location>
</feature>
<evidence type="ECO:0000256" key="6">
    <source>
        <dbReference type="NCBIfam" id="TIGR00020"/>
    </source>
</evidence>
<accession>A0A934N714</accession>
<dbReference type="InterPro" id="IPR005139">
    <property type="entry name" value="PCRF"/>
</dbReference>
<reference evidence="8" key="1">
    <citation type="submission" date="2020-10" db="EMBL/GenBank/DDBJ databases">
        <title>Ca. Dormibacterota MAGs.</title>
        <authorList>
            <person name="Montgomery K."/>
        </authorList>
    </citation>
    <scope>NUCLEOTIDE SEQUENCE [LARGE SCALE GENOMIC DNA]</scope>
    <source>
        <strain evidence="8">SC8812_S17_10</strain>
    </source>
</reference>
<dbReference type="SMART" id="SM00937">
    <property type="entry name" value="PCRF"/>
    <property type="match status" value="1"/>
</dbReference>
<evidence type="ECO:0000256" key="3">
    <source>
        <dbReference type="ARBA" id="ARBA00022481"/>
    </source>
</evidence>
<evidence type="ECO:0000256" key="5">
    <source>
        <dbReference type="HAMAP-Rule" id="MF_00094"/>
    </source>
</evidence>
<proteinExistence type="inferred from homology"/>
<dbReference type="InterPro" id="IPR045853">
    <property type="entry name" value="Pep_chain_release_fac_I_sf"/>
</dbReference>
<dbReference type="PANTHER" id="PTHR43116">
    <property type="entry name" value="PEPTIDE CHAIN RELEASE FACTOR 2"/>
    <property type="match status" value="1"/>
</dbReference>
<comment type="function">
    <text evidence="1 5">Peptide chain release factor 2 directs the termination of translation in response to the peptide chain termination codons UGA and UAA.</text>
</comment>